<keyword evidence="5 7" id="KW-1133">Transmembrane helix</keyword>
<evidence type="ECO:0000313" key="9">
    <source>
        <dbReference type="EMBL" id="QJY50706.1"/>
    </source>
</evidence>
<feature type="transmembrane region" description="Helical" evidence="7">
    <location>
        <begin position="294"/>
        <end position="313"/>
    </location>
</feature>
<dbReference type="InterPro" id="IPR050171">
    <property type="entry name" value="MFS_Transporters"/>
</dbReference>
<feature type="transmembrane region" description="Helical" evidence="7">
    <location>
        <begin position="6"/>
        <end position="34"/>
    </location>
</feature>
<dbReference type="Gene3D" id="1.20.1250.20">
    <property type="entry name" value="MFS general substrate transporter like domains"/>
    <property type="match status" value="1"/>
</dbReference>
<dbReference type="InterPro" id="IPR001958">
    <property type="entry name" value="Tet-R_TetA/multi-R_MdtG-like"/>
</dbReference>
<feature type="transmembrane region" description="Helical" evidence="7">
    <location>
        <begin position="238"/>
        <end position="257"/>
    </location>
</feature>
<evidence type="ECO:0000256" key="2">
    <source>
        <dbReference type="ARBA" id="ARBA00022448"/>
    </source>
</evidence>
<feature type="transmembrane region" description="Helical" evidence="7">
    <location>
        <begin position="155"/>
        <end position="173"/>
    </location>
</feature>
<evidence type="ECO:0000256" key="3">
    <source>
        <dbReference type="ARBA" id="ARBA00022475"/>
    </source>
</evidence>
<evidence type="ECO:0000313" key="10">
    <source>
        <dbReference type="Proteomes" id="UP000505377"/>
    </source>
</evidence>
<evidence type="ECO:0000259" key="8">
    <source>
        <dbReference type="PROSITE" id="PS50850"/>
    </source>
</evidence>
<organism evidence="9 10">
    <name type="scientific">Pseudonocardia broussonetiae</name>
    <dbReference type="NCBI Taxonomy" id="2736640"/>
    <lineage>
        <taxon>Bacteria</taxon>
        <taxon>Bacillati</taxon>
        <taxon>Actinomycetota</taxon>
        <taxon>Actinomycetes</taxon>
        <taxon>Pseudonocardiales</taxon>
        <taxon>Pseudonocardiaceae</taxon>
        <taxon>Pseudonocardia</taxon>
    </lineage>
</organism>
<evidence type="ECO:0000256" key="1">
    <source>
        <dbReference type="ARBA" id="ARBA00004651"/>
    </source>
</evidence>
<sequence length="406" mass="42634">MVLFNVGFYLVVPFLAVHLADELHLAAWAIGLVLGLRTFSQQGLFFLGGSLADRFGARPIVLLGVALRVVAFVALGFAEHLWSMIVGVVLVGLAAALFAPAVESTNAVYGHRLEADGVLARTELFGLEQMCSRLGSVVGPALGAVLLVVPFRWTAVAAAGLFALLWLAFARWLPDDASTSAAEPGAVAPTLRQVWRTVLVNRSFLFFVVLCATQLLAYNQLYLVLPEQLDRSTGSQAALGWFFAGAAVLVIVGQGPAVACARRLGHRNAIVGGLALIALSFLVPPLLLADPGRALAGLVGWVALLHVGQMLMVPPMRDVIGRLAGERNLGAHFGMLSTVGGLATLVGSVLVGWIYDLVDAGRTTAAAPWLALAAVVAASAGAMWLWSGRDRLSPAALARSAPASRR</sequence>
<evidence type="ECO:0000256" key="6">
    <source>
        <dbReference type="ARBA" id="ARBA00023136"/>
    </source>
</evidence>
<dbReference type="InterPro" id="IPR020846">
    <property type="entry name" value="MFS_dom"/>
</dbReference>
<feature type="transmembrane region" description="Helical" evidence="7">
    <location>
        <begin position="333"/>
        <end position="355"/>
    </location>
</feature>
<dbReference type="KEGG" id="pbro:HOP40_17805"/>
<dbReference type="InterPro" id="IPR036259">
    <property type="entry name" value="MFS_trans_sf"/>
</dbReference>
<dbReference type="SUPFAM" id="SSF103473">
    <property type="entry name" value="MFS general substrate transporter"/>
    <property type="match status" value="1"/>
</dbReference>
<keyword evidence="10" id="KW-1185">Reference proteome</keyword>
<dbReference type="PROSITE" id="PS50850">
    <property type="entry name" value="MFS"/>
    <property type="match status" value="1"/>
</dbReference>
<feature type="transmembrane region" description="Helical" evidence="7">
    <location>
        <begin position="367"/>
        <end position="386"/>
    </location>
</feature>
<name>A0A6M6JUI2_9PSEU</name>
<evidence type="ECO:0000256" key="7">
    <source>
        <dbReference type="SAM" id="Phobius"/>
    </source>
</evidence>
<dbReference type="EMBL" id="CP053564">
    <property type="protein sequence ID" value="QJY50706.1"/>
    <property type="molecule type" value="Genomic_DNA"/>
</dbReference>
<evidence type="ECO:0000256" key="4">
    <source>
        <dbReference type="ARBA" id="ARBA00022692"/>
    </source>
</evidence>
<keyword evidence="4 7" id="KW-0812">Transmembrane</keyword>
<dbReference type="GO" id="GO:0022857">
    <property type="term" value="F:transmembrane transporter activity"/>
    <property type="evidence" value="ECO:0007669"/>
    <property type="project" value="InterPro"/>
</dbReference>
<dbReference type="Proteomes" id="UP000505377">
    <property type="component" value="Chromosome"/>
</dbReference>
<accession>A0A6M6JUI2</accession>
<dbReference type="AlphaFoldDB" id="A0A6M6JUI2"/>
<dbReference type="PANTHER" id="PTHR23517">
    <property type="entry name" value="RESISTANCE PROTEIN MDTM, PUTATIVE-RELATED-RELATED"/>
    <property type="match status" value="1"/>
</dbReference>
<dbReference type="Pfam" id="PF07690">
    <property type="entry name" value="MFS_1"/>
    <property type="match status" value="1"/>
</dbReference>
<feature type="transmembrane region" description="Helical" evidence="7">
    <location>
        <begin position="194"/>
        <end position="218"/>
    </location>
</feature>
<dbReference type="GO" id="GO:0005886">
    <property type="term" value="C:plasma membrane"/>
    <property type="evidence" value="ECO:0007669"/>
    <property type="project" value="UniProtKB-SubCell"/>
</dbReference>
<feature type="transmembrane region" description="Helical" evidence="7">
    <location>
        <begin position="269"/>
        <end position="288"/>
    </location>
</feature>
<feature type="transmembrane region" description="Helical" evidence="7">
    <location>
        <begin position="81"/>
        <end position="102"/>
    </location>
</feature>
<reference evidence="9 10" key="1">
    <citation type="submission" date="2020-05" db="EMBL/GenBank/DDBJ databases">
        <authorList>
            <person name="Mo P."/>
        </authorList>
    </citation>
    <scope>NUCLEOTIDE SEQUENCE [LARGE SCALE GENOMIC DNA]</scope>
    <source>
        <strain evidence="9 10">Gen01</strain>
    </source>
</reference>
<feature type="transmembrane region" description="Helical" evidence="7">
    <location>
        <begin position="55"/>
        <end position="75"/>
    </location>
</feature>
<comment type="subcellular location">
    <subcellularLocation>
        <location evidence="1">Cell membrane</location>
        <topology evidence="1">Multi-pass membrane protein</topology>
    </subcellularLocation>
</comment>
<keyword evidence="3" id="KW-1003">Cell membrane</keyword>
<proteinExistence type="predicted"/>
<gene>
    <name evidence="9" type="ORF">HOP40_17805</name>
</gene>
<dbReference type="InterPro" id="IPR011701">
    <property type="entry name" value="MFS"/>
</dbReference>
<dbReference type="PRINTS" id="PR01035">
    <property type="entry name" value="TCRTETA"/>
</dbReference>
<keyword evidence="6 7" id="KW-0472">Membrane</keyword>
<keyword evidence="2" id="KW-0813">Transport</keyword>
<dbReference type="PANTHER" id="PTHR23517:SF2">
    <property type="entry name" value="MULTIDRUG RESISTANCE PROTEIN MDTH"/>
    <property type="match status" value="1"/>
</dbReference>
<evidence type="ECO:0000256" key="5">
    <source>
        <dbReference type="ARBA" id="ARBA00022989"/>
    </source>
</evidence>
<feature type="domain" description="Major facilitator superfamily (MFS) profile" evidence="8">
    <location>
        <begin position="1"/>
        <end position="391"/>
    </location>
</feature>
<protein>
    <submittedName>
        <fullName evidence="9">MFS transporter</fullName>
    </submittedName>
</protein>